<comment type="function">
    <text evidence="6">Quinone reductase that provides resistance to thiol-specific stress caused by electrophilic quinones.</text>
</comment>
<dbReference type="HAMAP" id="MF_01216">
    <property type="entry name" value="Azoreductase_type1"/>
    <property type="match status" value="1"/>
</dbReference>
<gene>
    <name evidence="6" type="primary">azoR</name>
    <name evidence="8" type="ORF">FNW21_01795</name>
</gene>
<comment type="cofactor">
    <cofactor evidence="6">
        <name>FMN</name>
        <dbReference type="ChEBI" id="CHEBI:58210"/>
    </cofactor>
    <text evidence="6">Binds 1 FMN per subunit.</text>
</comment>
<accession>A0A553EDP2</accession>
<dbReference type="RefSeq" id="WP_144255013.1">
    <property type="nucleotide sequence ID" value="NZ_VJZT01000001.1"/>
</dbReference>
<comment type="similarity">
    <text evidence="6">Belongs to the azoreductase type 1 family.</text>
</comment>
<dbReference type="InterPro" id="IPR050104">
    <property type="entry name" value="FMN-dep_NADH:Q_OxRdtase_AzoR1"/>
</dbReference>
<evidence type="ECO:0000256" key="2">
    <source>
        <dbReference type="ARBA" id="ARBA00022643"/>
    </source>
</evidence>
<dbReference type="InterPro" id="IPR003680">
    <property type="entry name" value="Flavodoxin_fold"/>
</dbReference>
<comment type="catalytic activity">
    <reaction evidence="6">
        <text>2 a quinone + NADH + H(+) = 2 a 1,4-benzosemiquinone + NAD(+)</text>
        <dbReference type="Rhea" id="RHEA:65952"/>
        <dbReference type="ChEBI" id="CHEBI:15378"/>
        <dbReference type="ChEBI" id="CHEBI:57540"/>
        <dbReference type="ChEBI" id="CHEBI:57945"/>
        <dbReference type="ChEBI" id="CHEBI:132124"/>
        <dbReference type="ChEBI" id="CHEBI:134225"/>
    </reaction>
</comment>
<dbReference type="GO" id="GO:0016652">
    <property type="term" value="F:oxidoreductase activity, acting on NAD(P)H as acceptor"/>
    <property type="evidence" value="ECO:0007669"/>
    <property type="project" value="UniProtKB-UniRule"/>
</dbReference>
<evidence type="ECO:0000256" key="4">
    <source>
        <dbReference type="ARBA" id="ARBA00023027"/>
    </source>
</evidence>
<comment type="caution">
    <text evidence="8">The sequence shown here is derived from an EMBL/GenBank/DDBJ whole genome shotgun (WGS) entry which is preliminary data.</text>
</comment>
<dbReference type="PANTHER" id="PTHR43741">
    <property type="entry name" value="FMN-DEPENDENT NADH-AZOREDUCTASE 1"/>
    <property type="match status" value="1"/>
</dbReference>
<keyword evidence="4 6" id="KW-0520">NAD</keyword>
<evidence type="ECO:0000256" key="5">
    <source>
        <dbReference type="ARBA" id="ARBA00048542"/>
    </source>
</evidence>
<dbReference type="EC" id="1.6.5.-" evidence="6"/>
<dbReference type="GO" id="GO:0016655">
    <property type="term" value="F:oxidoreductase activity, acting on NAD(P)H, quinone or similar compound as acceptor"/>
    <property type="evidence" value="ECO:0007669"/>
    <property type="project" value="InterPro"/>
</dbReference>
<comment type="caution">
    <text evidence="6">Lacks conserved residue(s) required for the propagation of feature annotation.</text>
</comment>
<dbReference type="GO" id="GO:0009055">
    <property type="term" value="F:electron transfer activity"/>
    <property type="evidence" value="ECO:0007669"/>
    <property type="project" value="UniProtKB-UniRule"/>
</dbReference>
<keyword evidence="1 6" id="KW-0285">Flavoprotein</keyword>
<dbReference type="EMBL" id="VJZT01000001">
    <property type="protein sequence ID" value="TRX43092.1"/>
    <property type="molecule type" value="Genomic_DNA"/>
</dbReference>
<keyword evidence="3 6" id="KW-0560">Oxidoreductase</keyword>
<feature type="binding site" evidence="6">
    <location>
        <position position="10"/>
    </location>
    <ligand>
        <name>FMN</name>
        <dbReference type="ChEBI" id="CHEBI:58210"/>
    </ligand>
</feature>
<comment type="function">
    <text evidence="6">Also exhibits azoreductase activity. Catalyzes the reductive cleavage of the azo bond in aromatic azo compounds to the corresponding amines.</text>
</comment>
<reference evidence="8 9" key="1">
    <citation type="submission" date="2019-07" db="EMBL/GenBank/DDBJ databases">
        <title>Novel species of Flavobacterium.</title>
        <authorList>
            <person name="Liu Q."/>
            <person name="Xin Y.-H."/>
        </authorList>
    </citation>
    <scope>NUCLEOTIDE SEQUENCE [LARGE SCALE GENOMIC DNA]</scope>
    <source>
        <strain evidence="8 9">LB1R34</strain>
    </source>
</reference>
<evidence type="ECO:0000313" key="9">
    <source>
        <dbReference type="Proteomes" id="UP000316371"/>
    </source>
</evidence>
<feature type="binding site" evidence="6">
    <location>
        <begin position="16"/>
        <end position="18"/>
    </location>
    <ligand>
        <name>FMN</name>
        <dbReference type="ChEBI" id="CHEBI:58210"/>
    </ligand>
</feature>
<dbReference type="Gene3D" id="3.40.50.360">
    <property type="match status" value="1"/>
</dbReference>
<dbReference type="OrthoDB" id="9805013at2"/>
<dbReference type="Proteomes" id="UP000316371">
    <property type="component" value="Unassembled WGS sequence"/>
</dbReference>
<comment type="catalytic activity">
    <reaction evidence="5">
        <text>N,N-dimethyl-1,4-phenylenediamine + anthranilate + 2 NAD(+) = 2-(4-dimethylaminophenyl)diazenylbenzoate + 2 NADH + 2 H(+)</text>
        <dbReference type="Rhea" id="RHEA:55872"/>
        <dbReference type="ChEBI" id="CHEBI:15378"/>
        <dbReference type="ChEBI" id="CHEBI:15783"/>
        <dbReference type="ChEBI" id="CHEBI:16567"/>
        <dbReference type="ChEBI" id="CHEBI:57540"/>
        <dbReference type="ChEBI" id="CHEBI:57945"/>
        <dbReference type="ChEBI" id="CHEBI:71579"/>
        <dbReference type="EC" id="1.7.1.17"/>
    </reaction>
    <physiologicalReaction direction="right-to-left" evidence="5">
        <dbReference type="Rhea" id="RHEA:55874"/>
    </physiologicalReaction>
</comment>
<comment type="subunit">
    <text evidence="6">Homodimer.</text>
</comment>
<dbReference type="Pfam" id="PF02525">
    <property type="entry name" value="Flavodoxin_2"/>
    <property type="match status" value="1"/>
</dbReference>
<keyword evidence="9" id="KW-1185">Reference proteome</keyword>
<protein>
    <recommendedName>
        <fullName evidence="6">FMN dependent NADH:quinone oxidoreductase</fullName>
        <ecNumber evidence="6">1.6.5.-</ecNumber>
    </recommendedName>
    <alternativeName>
        <fullName evidence="6">Azo-dye reductase</fullName>
    </alternativeName>
    <alternativeName>
        <fullName evidence="6">FMN-dependent NADH-azo compound oxidoreductase</fullName>
    </alternativeName>
    <alternativeName>
        <fullName evidence="6">FMN-dependent NADH-azoreductase</fullName>
        <ecNumber evidence="6">1.7.1.17</ecNumber>
    </alternativeName>
</protein>
<proteinExistence type="inferred from homology"/>
<dbReference type="AlphaFoldDB" id="A0A553EDP2"/>
<keyword evidence="2 6" id="KW-0288">FMN</keyword>
<dbReference type="InterPro" id="IPR029039">
    <property type="entry name" value="Flavoprotein-like_sf"/>
</dbReference>
<evidence type="ECO:0000256" key="3">
    <source>
        <dbReference type="ARBA" id="ARBA00023002"/>
    </source>
</evidence>
<evidence type="ECO:0000256" key="6">
    <source>
        <dbReference type="HAMAP-Rule" id="MF_01216"/>
    </source>
</evidence>
<evidence type="ECO:0000313" key="8">
    <source>
        <dbReference type="EMBL" id="TRX43092.1"/>
    </source>
</evidence>
<dbReference type="GO" id="GO:0010181">
    <property type="term" value="F:FMN binding"/>
    <property type="evidence" value="ECO:0007669"/>
    <property type="project" value="UniProtKB-UniRule"/>
</dbReference>
<sequence>MKKILHLKSSLMGDASYSIKLGNTIVEKIQKKYPNATVEELDLVATEIPHLTPAVLRTLFIPKEQLTEEDKKSISLSNELVKQLLNADIIVIGAPLINFTIHSSLKSWIDHITRAGITFGYDQEGRPIGMVTGKKVYVAMASGGIYSEGSGKANDFVAPYLQAFLGFLGMTDLTIFRAEGLKVPGIKETAMQKAIESISID</sequence>
<name>A0A553EDP2_9FLAO</name>
<dbReference type="PANTHER" id="PTHR43741:SF4">
    <property type="entry name" value="FMN-DEPENDENT NADH:QUINONE OXIDOREDUCTASE"/>
    <property type="match status" value="1"/>
</dbReference>
<feature type="domain" description="Flavodoxin-like fold" evidence="7">
    <location>
        <begin position="2"/>
        <end position="198"/>
    </location>
</feature>
<dbReference type="InterPro" id="IPR023048">
    <property type="entry name" value="NADH:quinone_OxRdtase_FMN_depd"/>
</dbReference>
<dbReference type="SUPFAM" id="SSF52218">
    <property type="entry name" value="Flavoproteins"/>
    <property type="match status" value="1"/>
</dbReference>
<dbReference type="EC" id="1.7.1.17" evidence="6"/>
<organism evidence="8 9">
    <name type="scientific">Flavobacterium restrictum</name>
    <dbReference type="NCBI Taxonomy" id="2594428"/>
    <lineage>
        <taxon>Bacteria</taxon>
        <taxon>Pseudomonadati</taxon>
        <taxon>Bacteroidota</taxon>
        <taxon>Flavobacteriia</taxon>
        <taxon>Flavobacteriales</taxon>
        <taxon>Flavobacteriaceae</taxon>
        <taxon>Flavobacterium</taxon>
    </lineage>
</organism>
<evidence type="ECO:0000256" key="1">
    <source>
        <dbReference type="ARBA" id="ARBA00022630"/>
    </source>
</evidence>
<evidence type="ECO:0000259" key="7">
    <source>
        <dbReference type="Pfam" id="PF02525"/>
    </source>
</evidence>